<dbReference type="InterPro" id="IPR045191">
    <property type="entry name" value="MBR1/2-like"/>
</dbReference>
<dbReference type="InterPro" id="IPR001841">
    <property type="entry name" value="Znf_RING"/>
</dbReference>
<dbReference type="CDD" id="cd16469">
    <property type="entry name" value="RING-H2_RNF24-like"/>
    <property type="match status" value="1"/>
</dbReference>
<dbReference type="SMART" id="SM00184">
    <property type="entry name" value="RING"/>
    <property type="match status" value="1"/>
</dbReference>
<dbReference type="EMBL" id="CM031820">
    <property type="protein sequence ID" value="KAG6634400.1"/>
    <property type="molecule type" value="Genomic_DNA"/>
</dbReference>
<dbReference type="Pfam" id="PF13639">
    <property type="entry name" value="zf-RING_2"/>
    <property type="match status" value="1"/>
</dbReference>
<feature type="compositionally biased region" description="Polar residues" evidence="9">
    <location>
        <begin position="263"/>
        <end position="275"/>
    </location>
</feature>
<feature type="domain" description="RING-type" evidence="10">
    <location>
        <begin position="502"/>
        <end position="543"/>
    </location>
</feature>
<dbReference type="GO" id="GO:0005634">
    <property type="term" value="C:nucleus"/>
    <property type="evidence" value="ECO:0007669"/>
    <property type="project" value="TreeGrafter"/>
</dbReference>
<keyword evidence="4" id="KW-0479">Metal-binding</keyword>
<evidence type="ECO:0000256" key="5">
    <source>
        <dbReference type="ARBA" id="ARBA00022771"/>
    </source>
</evidence>
<dbReference type="EC" id="2.3.2.27" evidence="2"/>
<feature type="compositionally biased region" description="Polar residues" evidence="9">
    <location>
        <begin position="286"/>
        <end position="295"/>
    </location>
</feature>
<dbReference type="PANTHER" id="PTHR22937:SF222">
    <property type="entry name" value="RING-TYPE E3 UBIQUITIN TRANSFERASE"/>
    <property type="match status" value="1"/>
</dbReference>
<dbReference type="GO" id="GO:0008270">
    <property type="term" value="F:zinc ion binding"/>
    <property type="evidence" value="ECO:0007669"/>
    <property type="project" value="UniProtKB-KW"/>
</dbReference>
<feature type="region of interest" description="Disordered" evidence="9">
    <location>
        <begin position="263"/>
        <end position="335"/>
    </location>
</feature>
<dbReference type="AlphaFoldDB" id="A0A8T1P0E5"/>
<comment type="catalytic activity">
    <reaction evidence="1">
        <text>S-ubiquitinyl-[E2 ubiquitin-conjugating enzyme]-L-cysteine + [acceptor protein]-L-lysine = [E2 ubiquitin-conjugating enzyme]-L-cysteine + N(6)-ubiquitinyl-[acceptor protein]-L-lysine.</text>
        <dbReference type="EC" id="2.3.2.27"/>
    </reaction>
</comment>
<keyword evidence="6" id="KW-0833">Ubl conjugation pathway</keyword>
<evidence type="ECO:0000256" key="2">
    <source>
        <dbReference type="ARBA" id="ARBA00012483"/>
    </source>
</evidence>
<dbReference type="FunFam" id="3.30.40.10:FF:000615">
    <property type="entry name" value="E3 ubiquitin ligase BIG BROTHER"/>
    <property type="match status" value="1"/>
</dbReference>
<dbReference type="Proteomes" id="UP000811609">
    <property type="component" value="Chromosome 12"/>
</dbReference>
<evidence type="ECO:0000259" key="10">
    <source>
        <dbReference type="PROSITE" id="PS50089"/>
    </source>
</evidence>
<keyword evidence="7" id="KW-0862">Zinc</keyword>
<evidence type="ECO:0000256" key="6">
    <source>
        <dbReference type="ARBA" id="ARBA00022786"/>
    </source>
</evidence>
<gene>
    <name evidence="11" type="ORF">CIPAW_12G116200</name>
</gene>
<evidence type="ECO:0000256" key="1">
    <source>
        <dbReference type="ARBA" id="ARBA00000900"/>
    </source>
</evidence>
<evidence type="ECO:0000256" key="9">
    <source>
        <dbReference type="SAM" id="MobiDB-lite"/>
    </source>
</evidence>
<evidence type="ECO:0000256" key="4">
    <source>
        <dbReference type="ARBA" id="ARBA00022723"/>
    </source>
</evidence>
<protein>
    <recommendedName>
        <fullName evidence="2">RING-type E3 ubiquitin transferase</fullName>
        <ecNumber evidence="2">2.3.2.27</ecNumber>
    </recommendedName>
</protein>
<evidence type="ECO:0000313" key="11">
    <source>
        <dbReference type="EMBL" id="KAG6634400.1"/>
    </source>
</evidence>
<dbReference type="PROSITE" id="PS50089">
    <property type="entry name" value="ZF_RING_2"/>
    <property type="match status" value="1"/>
</dbReference>
<name>A0A8T1P0E5_CARIL</name>
<dbReference type="GO" id="GO:0061630">
    <property type="term" value="F:ubiquitin protein ligase activity"/>
    <property type="evidence" value="ECO:0007669"/>
    <property type="project" value="UniProtKB-EC"/>
</dbReference>
<keyword evidence="5 8" id="KW-0863">Zinc-finger</keyword>
<accession>A0A8T1P0E5</accession>
<evidence type="ECO:0000256" key="3">
    <source>
        <dbReference type="ARBA" id="ARBA00022679"/>
    </source>
</evidence>
<evidence type="ECO:0000313" key="12">
    <source>
        <dbReference type="Proteomes" id="UP000811609"/>
    </source>
</evidence>
<keyword evidence="12" id="KW-1185">Reference proteome</keyword>
<evidence type="ECO:0000256" key="8">
    <source>
        <dbReference type="PROSITE-ProRule" id="PRU00175"/>
    </source>
</evidence>
<proteinExistence type="predicted"/>
<evidence type="ECO:0000256" key="7">
    <source>
        <dbReference type="ARBA" id="ARBA00022833"/>
    </source>
</evidence>
<organism evidence="11 12">
    <name type="scientific">Carya illinoinensis</name>
    <name type="common">Pecan</name>
    <dbReference type="NCBI Taxonomy" id="32201"/>
    <lineage>
        <taxon>Eukaryota</taxon>
        <taxon>Viridiplantae</taxon>
        <taxon>Streptophyta</taxon>
        <taxon>Embryophyta</taxon>
        <taxon>Tracheophyta</taxon>
        <taxon>Spermatophyta</taxon>
        <taxon>Magnoliopsida</taxon>
        <taxon>eudicotyledons</taxon>
        <taxon>Gunneridae</taxon>
        <taxon>Pentapetalae</taxon>
        <taxon>rosids</taxon>
        <taxon>fabids</taxon>
        <taxon>Fagales</taxon>
        <taxon>Juglandaceae</taxon>
        <taxon>Carya</taxon>
    </lineage>
</organism>
<comment type="caution">
    <text evidence="11">The sequence shown here is derived from an EMBL/GenBank/DDBJ whole genome shotgun (WGS) entry which is preliminary data.</text>
</comment>
<reference evidence="11" key="1">
    <citation type="submission" date="2020-12" db="EMBL/GenBank/DDBJ databases">
        <title>WGS assembly of Carya illinoinensis cv. Pawnee.</title>
        <authorList>
            <person name="Platts A."/>
            <person name="Shu S."/>
            <person name="Wright S."/>
            <person name="Barry K."/>
            <person name="Edger P."/>
            <person name="Pires J.C."/>
            <person name="Schmutz J."/>
        </authorList>
    </citation>
    <scope>NUCLEOTIDE SEQUENCE</scope>
    <source>
        <tissue evidence="11">Leaf</tissue>
    </source>
</reference>
<sequence>MGHRNMLCTNQMIGFGLDQNGQNYLRSEPCILFGANTNFAQPNIRSMVSASGNTANVDLQYVEHCESAMIYAMPQYNGMQHHHNPDLGIAPAANFYYSYMTPSSGGGEVPAPRSHGASGQLASSNNYGVMGVSADEHGSNNHFVDDIRGPCKRKYAEGTAGSFQHNDASSSSSSSVALLNSRHPDGISIPSVMDSSSFGLSQYRGVGTPSLMEVGPQNSLGNRSGATGMDSLMVPDHSHLVRGNYMGQPFQPAGALWLEQQLSSNSSDGGTSVWNQPPAMPHMHGSNANGGSVETRSMGAPRYHETASNRTSSGFQPPSPINHRHHNHQHPSPSMLGVRGQTINFHPQVAAASYRVPTNSLRSTPNPSQNSFEMGLRNLAAVPPTGLRIYHPHRGGFVPEATLRHRNLPHLRVLQADETAILDIPEFYQVGSLMDHHRDMRLDIEHMSYEDLLALGEQIGNVSTGLSEETVTSQLRTKTYLSSATVINLEEAASVDHEADSCIICQDEYKNQEKIGILDCGHDYHADCLKKWLLVKNVCPICKSEALTTGRRVV</sequence>
<keyword evidence="3" id="KW-0808">Transferase</keyword>
<dbReference type="PANTHER" id="PTHR22937">
    <property type="entry name" value="E3 UBIQUITIN-PROTEIN LIGASE RNF165"/>
    <property type="match status" value="1"/>
</dbReference>